<sequence length="192" mass="22209">MEPPEPRQRLTKEQVEQVEDLYRQEAENLYKRACSISPGRTSEARDLVHTTFHEVIRNWHEISRYDPARRRRWLFRVLSNKAIDLGRKQRMVDPAADLPHPCSRPDDTGERAELAIALASCWRVIEAMPPTRRRVAALIWGESWTTERVAEHLGLAPSTVRGHLREARRQLRATVGHLVPFIDDEEGQEPAP</sequence>
<dbReference type="InterPro" id="IPR007630">
    <property type="entry name" value="RNA_pol_sigma70_r4"/>
</dbReference>
<keyword evidence="3" id="KW-0731">Sigma factor</keyword>
<dbReference type="RefSeq" id="WP_271220848.1">
    <property type="nucleotide sequence ID" value="NZ_BAAAVD010000037.1"/>
</dbReference>
<dbReference type="PANTHER" id="PTHR43133">
    <property type="entry name" value="RNA POLYMERASE ECF-TYPE SIGMA FACTO"/>
    <property type="match status" value="1"/>
</dbReference>
<dbReference type="PANTHER" id="PTHR43133:SF8">
    <property type="entry name" value="RNA POLYMERASE SIGMA FACTOR HI_1459-RELATED"/>
    <property type="match status" value="1"/>
</dbReference>
<accession>A0A9W6MFD3</accession>
<reference evidence="8" key="2">
    <citation type="submission" date="2023-01" db="EMBL/GenBank/DDBJ databases">
        <authorList>
            <person name="Sun Q."/>
            <person name="Evtushenko L."/>
        </authorList>
    </citation>
    <scope>NUCLEOTIDE SEQUENCE</scope>
    <source>
        <strain evidence="8">VKM Ac-2007</strain>
    </source>
</reference>
<evidence type="ECO:0000259" key="7">
    <source>
        <dbReference type="Pfam" id="PF04545"/>
    </source>
</evidence>
<dbReference type="InterPro" id="IPR007627">
    <property type="entry name" value="RNA_pol_sigma70_r2"/>
</dbReference>
<evidence type="ECO:0000256" key="4">
    <source>
        <dbReference type="ARBA" id="ARBA00023125"/>
    </source>
</evidence>
<feature type="domain" description="RNA polymerase sigma-70 region 4" evidence="7">
    <location>
        <begin position="125"/>
        <end position="173"/>
    </location>
</feature>
<comment type="caution">
    <text evidence="8">The sequence shown here is derived from an EMBL/GenBank/DDBJ whole genome shotgun (WGS) entry which is preliminary data.</text>
</comment>
<dbReference type="InterPro" id="IPR013325">
    <property type="entry name" value="RNA_pol_sigma_r2"/>
</dbReference>
<keyword evidence="8" id="KW-0240">DNA-directed RNA polymerase</keyword>
<dbReference type="InterPro" id="IPR039425">
    <property type="entry name" value="RNA_pol_sigma-70-like"/>
</dbReference>
<comment type="similarity">
    <text evidence="1">Belongs to the sigma-70 factor family. ECF subfamily.</text>
</comment>
<keyword evidence="4" id="KW-0238">DNA-binding</keyword>
<dbReference type="GO" id="GO:0016987">
    <property type="term" value="F:sigma factor activity"/>
    <property type="evidence" value="ECO:0007669"/>
    <property type="project" value="UniProtKB-KW"/>
</dbReference>
<evidence type="ECO:0000256" key="1">
    <source>
        <dbReference type="ARBA" id="ARBA00010641"/>
    </source>
</evidence>
<dbReference type="Gene3D" id="1.10.10.10">
    <property type="entry name" value="Winged helix-like DNA-binding domain superfamily/Winged helix DNA-binding domain"/>
    <property type="match status" value="1"/>
</dbReference>
<feature type="domain" description="RNA polymerase sigma-70 region 2" evidence="6">
    <location>
        <begin position="21"/>
        <end position="90"/>
    </location>
</feature>
<dbReference type="GO" id="GO:0003677">
    <property type="term" value="F:DNA binding"/>
    <property type="evidence" value="ECO:0007669"/>
    <property type="project" value="UniProtKB-KW"/>
</dbReference>
<dbReference type="InterPro" id="IPR013324">
    <property type="entry name" value="RNA_pol_sigma_r3/r4-like"/>
</dbReference>
<evidence type="ECO:0000313" key="8">
    <source>
        <dbReference type="EMBL" id="GLK12519.1"/>
    </source>
</evidence>
<organism evidence="8 9">
    <name type="scientific">Streptosporangium carneum</name>
    <dbReference type="NCBI Taxonomy" id="47481"/>
    <lineage>
        <taxon>Bacteria</taxon>
        <taxon>Bacillati</taxon>
        <taxon>Actinomycetota</taxon>
        <taxon>Actinomycetes</taxon>
        <taxon>Streptosporangiales</taxon>
        <taxon>Streptosporangiaceae</taxon>
        <taxon>Streptosporangium</taxon>
    </lineage>
</organism>
<protein>
    <submittedName>
        <fullName evidence="8">DNA-directed RNA polymerase sigma-70 factor</fullName>
    </submittedName>
</protein>
<proteinExistence type="inferred from homology"/>
<dbReference type="EMBL" id="BSEV01000017">
    <property type="protein sequence ID" value="GLK12519.1"/>
    <property type="molecule type" value="Genomic_DNA"/>
</dbReference>
<dbReference type="GO" id="GO:0000428">
    <property type="term" value="C:DNA-directed RNA polymerase complex"/>
    <property type="evidence" value="ECO:0007669"/>
    <property type="project" value="UniProtKB-KW"/>
</dbReference>
<evidence type="ECO:0000256" key="3">
    <source>
        <dbReference type="ARBA" id="ARBA00023082"/>
    </source>
</evidence>
<dbReference type="Proteomes" id="UP001143474">
    <property type="component" value="Unassembled WGS sequence"/>
</dbReference>
<dbReference type="SUPFAM" id="SSF88946">
    <property type="entry name" value="Sigma2 domain of RNA polymerase sigma factors"/>
    <property type="match status" value="1"/>
</dbReference>
<evidence type="ECO:0000256" key="5">
    <source>
        <dbReference type="ARBA" id="ARBA00023163"/>
    </source>
</evidence>
<dbReference type="SUPFAM" id="SSF88659">
    <property type="entry name" value="Sigma3 and sigma4 domains of RNA polymerase sigma factors"/>
    <property type="match status" value="1"/>
</dbReference>
<evidence type="ECO:0000313" key="9">
    <source>
        <dbReference type="Proteomes" id="UP001143474"/>
    </source>
</evidence>
<dbReference type="Pfam" id="PF04545">
    <property type="entry name" value="Sigma70_r4"/>
    <property type="match status" value="1"/>
</dbReference>
<dbReference type="Pfam" id="PF04542">
    <property type="entry name" value="Sigma70_r2"/>
    <property type="match status" value="1"/>
</dbReference>
<dbReference type="NCBIfam" id="TIGR02937">
    <property type="entry name" value="sigma70-ECF"/>
    <property type="match status" value="1"/>
</dbReference>
<reference evidence="8" key="1">
    <citation type="journal article" date="2014" name="Int. J. Syst. Evol. Microbiol.">
        <title>Complete genome sequence of Corynebacterium casei LMG S-19264T (=DSM 44701T), isolated from a smear-ripened cheese.</title>
        <authorList>
            <consortium name="US DOE Joint Genome Institute (JGI-PGF)"/>
            <person name="Walter F."/>
            <person name="Albersmeier A."/>
            <person name="Kalinowski J."/>
            <person name="Ruckert C."/>
        </authorList>
    </citation>
    <scope>NUCLEOTIDE SEQUENCE</scope>
    <source>
        <strain evidence="8">VKM Ac-2007</strain>
    </source>
</reference>
<evidence type="ECO:0000259" key="6">
    <source>
        <dbReference type="Pfam" id="PF04542"/>
    </source>
</evidence>
<evidence type="ECO:0000256" key="2">
    <source>
        <dbReference type="ARBA" id="ARBA00023015"/>
    </source>
</evidence>
<dbReference type="AlphaFoldDB" id="A0A9W6MFD3"/>
<keyword evidence="2" id="KW-0805">Transcription regulation</keyword>
<dbReference type="InterPro" id="IPR036388">
    <property type="entry name" value="WH-like_DNA-bd_sf"/>
</dbReference>
<dbReference type="InterPro" id="IPR014284">
    <property type="entry name" value="RNA_pol_sigma-70_dom"/>
</dbReference>
<keyword evidence="9" id="KW-1185">Reference proteome</keyword>
<dbReference type="Gene3D" id="1.10.1740.10">
    <property type="match status" value="1"/>
</dbReference>
<gene>
    <name evidence="8" type="ORF">GCM10017600_59290</name>
</gene>
<keyword evidence="5" id="KW-0804">Transcription</keyword>
<name>A0A9W6MFD3_9ACTN</name>
<dbReference type="GO" id="GO:0006352">
    <property type="term" value="P:DNA-templated transcription initiation"/>
    <property type="evidence" value="ECO:0007669"/>
    <property type="project" value="InterPro"/>
</dbReference>